<reference evidence="1 2" key="1">
    <citation type="submission" date="2020-05" db="EMBL/GenBank/DDBJ databases">
        <title>MicrobeNet Type strains.</title>
        <authorList>
            <person name="Nicholson A.C."/>
        </authorList>
    </citation>
    <scope>NUCLEOTIDE SEQUENCE [LARGE SCALE GENOMIC DNA]</scope>
    <source>
        <strain evidence="1 2">ATCC 700815</strain>
    </source>
</reference>
<organism evidence="1 2">
    <name type="scientific">Cupriavidus gilardii</name>
    <dbReference type="NCBI Taxonomy" id="82541"/>
    <lineage>
        <taxon>Bacteria</taxon>
        <taxon>Pseudomonadati</taxon>
        <taxon>Pseudomonadota</taxon>
        <taxon>Betaproteobacteria</taxon>
        <taxon>Burkholderiales</taxon>
        <taxon>Burkholderiaceae</taxon>
        <taxon>Cupriavidus</taxon>
    </lineage>
</organism>
<dbReference type="Proteomes" id="UP000542973">
    <property type="component" value="Unassembled WGS sequence"/>
</dbReference>
<dbReference type="AlphaFoldDB" id="A0A849B710"/>
<evidence type="ECO:0000313" key="2">
    <source>
        <dbReference type="Proteomes" id="UP000542973"/>
    </source>
</evidence>
<sequence>MTLSFDAAKRERTLAERGLDFAECAKVFDGLHFTRADRRQDYGEPRFISVGTLDQRVVVIVWTLRGKTRRIISMRKANAREQAHYQAALARV</sequence>
<evidence type="ECO:0000313" key="1">
    <source>
        <dbReference type="EMBL" id="NNH09733.1"/>
    </source>
</evidence>
<dbReference type="InterPro" id="IPR007460">
    <property type="entry name" value="BrnT_toxin"/>
</dbReference>
<name>A0A849B710_9BURK</name>
<dbReference type="InterPro" id="IPR038573">
    <property type="entry name" value="BrnT_sf"/>
</dbReference>
<gene>
    <name evidence="1" type="ORF">HLB16_02405</name>
</gene>
<comment type="caution">
    <text evidence="1">The sequence shown here is derived from an EMBL/GenBank/DDBJ whole genome shotgun (WGS) entry which is preliminary data.</text>
</comment>
<dbReference type="RefSeq" id="WP_082371601.1">
    <property type="nucleotide sequence ID" value="NZ_BAAAEB010000007.1"/>
</dbReference>
<protein>
    <submittedName>
        <fullName evidence="1">BrnT family toxin</fullName>
    </submittedName>
</protein>
<dbReference type="Gene3D" id="3.10.450.530">
    <property type="entry name" value="Ribonuclease toxin, BrnT, of type II toxin-antitoxin system"/>
    <property type="match status" value="1"/>
</dbReference>
<dbReference type="EMBL" id="JABEMD010000002">
    <property type="protein sequence ID" value="NNH09733.1"/>
    <property type="molecule type" value="Genomic_DNA"/>
</dbReference>
<dbReference type="Pfam" id="PF04365">
    <property type="entry name" value="BrnT_toxin"/>
    <property type="match status" value="1"/>
</dbReference>
<accession>A0A849B710</accession>
<proteinExistence type="predicted"/>